<dbReference type="GO" id="GO:0007165">
    <property type="term" value="P:signal transduction"/>
    <property type="evidence" value="ECO:0007669"/>
    <property type="project" value="UniProtKB-KW"/>
</dbReference>
<dbReference type="GO" id="GO:0016020">
    <property type="term" value="C:membrane"/>
    <property type="evidence" value="ECO:0007669"/>
    <property type="project" value="InterPro"/>
</dbReference>
<dbReference type="Gene3D" id="2.40.10.220">
    <property type="entry name" value="predicted glycosyltransferase like domains"/>
    <property type="match status" value="1"/>
</dbReference>
<dbReference type="GO" id="GO:0006935">
    <property type="term" value="P:chemotaxis"/>
    <property type="evidence" value="ECO:0007669"/>
    <property type="project" value="InterPro"/>
</dbReference>
<evidence type="ECO:0000259" key="6">
    <source>
        <dbReference type="PROSITE" id="PS50111"/>
    </source>
</evidence>
<dbReference type="InterPro" id="IPR003660">
    <property type="entry name" value="HAMP_dom"/>
</dbReference>
<dbReference type="PANTHER" id="PTHR32089">
    <property type="entry name" value="METHYL-ACCEPTING CHEMOTAXIS PROTEIN MCPB"/>
    <property type="match status" value="1"/>
</dbReference>
<comment type="caution">
    <text evidence="8">The sequence shown here is derived from an EMBL/GenBank/DDBJ whole genome shotgun (WGS) entry which is preliminary data.</text>
</comment>
<dbReference type="PROSITE" id="PS50111">
    <property type="entry name" value="CHEMOTAXIS_TRANSDUC_2"/>
    <property type="match status" value="1"/>
</dbReference>
<dbReference type="Pfam" id="PF12729">
    <property type="entry name" value="4HB_MCP_1"/>
    <property type="match status" value="1"/>
</dbReference>
<feature type="transmembrane region" description="Helical" evidence="5">
    <location>
        <begin position="196"/>
        <end position="216"/>
    </location>
</feature>
<keyword evidence="5" id="KW-1133">Transmembrane helix</keyword>
<evidence type="ECO:0000313" key="8">
    <source>
        <dbReference type="EMBL" id="TLU72811.1"/>
    </source>
</evidence>
<keyword evidence="1 3" id="KW-0807">Transducer</keyword>
<keyword evidence="9" id="KW-1185">Reference proteome</keyword>
<reference evidence="8 9" key="1">
    <citation type="submission" date="2019-05" db="EMBL/GenBank/DDBJ databases">
        <authorList>
            <person name="Pankratov T."/>
            <person name="Grouzdev D."/>
        </authorList>
    </citation>
    <scope>NUCLEOTIDE SEQUENCE [LARGE SCALE GENOMIC DNA]</scope>
    <source>
        <strain evidence="8 9">KEBCLARHB70R</strain>
    </source>
</reference>
<dbReference type="SMART" id="SM00304">
    <property type="entry name" value="HAMP"/>
    <property type="match status" value="1"/>
</dbReference>
<dbReference type="GO" id="GO:0035438">
    <property type="term" value="F:cyclic-di-GMP binding"/>
    <property type="evidence" value="ECO:0007669"/>
    <property type="project" value="InterPro"/>
</dbReference>
<evidence type="ECO:0000256" key="5">
    <source>
        <dbReference type="SAM" id="Phobius"/>
    </source>
</evidence>
<accession>A0A5R9JB22</accession>
<evidence type="ECO:0000256" key="3">
    <source>
        <dbReference type="PROSITE-ProRule" id="PRU00284"/>
    </source>
</evidence>
<protein>
    <submittedName>
        <fullName evidence="8">HAMP domain-containing protein</fullName>
    </submittedName>
</protein>
<dbReference type="Pfam" id="PF00672">
    <property type="entry name" value="HAMP"/>
    <property type="match status" value="1"/>
</dbReference>
<keyword evidence="5" id="KW-0472">Membrane</keyword>
<dbReference type="SMART" id="SM00283">
    <property type="entry name" value="MA"/>
    <property type="match status" value="1"/>
</dbReference>
<proteinExistence type="inferred from homology"/>
<organism evidence="8 9">
    <name type="scientific">Lichenicoccus roseus</name>
    <dbReference type="NCBI Taxonomy" id="2683649"/>
    <lineage>
        <taxon>Bacteria</taxon>
        <taxon>Pseudomonadati</taxon>
        <taxon>Pseudomonadota</taxon>
        <taxon>Alphaproteobacteria</taxon>
        <taxon>Acetobacterales</taxon>
        <taxon>Acetobacteraceae</taxon>
        <taxon>Lichenicoccus</taxon>
    </lineage>
</organism>
<evidence type="ECO:0000256" key="1">
    <source>
        <dbReference type="ARBA" id="ARBA00023224"/>
    </source>
</evidence>
<dbReference type="InterPro" id="IPR009875">
    <property type="entry name" value="PilZ_domain"/>
</dbReference>
<dbReference type="Gene3D" id="6.10.340.10">
    <property type="match status" value="1"/>
</dbReference>
<dbReference type="Pfam" id="PF07238">
    <property type="entry name" value="PilZ"/>
    <property type="match status" value="1"/>
</dbReference>
<dbReference type="OrthoDB" id="7295762at2"/>
<dbReference type="SUPFAM" id="SSF58104">
    <property type="entry name" value="Methyl-accepting chemotaxis protein (MCP) signaling domain"/>
    <property type="match status" value="1"/>
</dbReference>
<evidence type="ECO:0000259" key="7">
    <source>
        <dbReference type="PROSITE" id="PS50885"/>
    </source>
</evidence>
<feature type="domain" description="HAMP" evidence="7">
    <location>
        <begin position="217"/>
        <end position="270"/>
    </location>
</feature>
<gene>
    <name evidence="8" type="ORF">FE263_12410</name>
</gene>
<feature type="region of interest" description="Disordered" evidence="4">
    <location>
        <begin position="314"/>
        <end position="345"/>
    </location>
</feature>
<dbReference type="EMBL" id="VCDI01000003">
    <property type="protein sequence ID" value="TLU72811.1"/>
    <property type="molecule type" value="Genomic_DNA"/>
</dbReference>
<dbReference type="GO" id="GO:0004888">
    <property type="term" value="F:transmembrane signaling receptor activity"/>
    <property type="evidence" value="ECO:0007669"/>
    <property type="project" value="InterPro"/>
</dbReference>
<dbReference type="InterPro" id="IPR004090">
    <property type="entry name" value="Chemotax_Me-accpt_rcpt"/>
</dbReference>
<dbReference type="SUPFAM" id="SSF141371">
    <property type="entry name" value="PilZ domain-like"/>
    <property type="match status" value="1"/>
</dbReference>
<name>A0A5R9JB22_9PROT</name>
<evidence type="ECO:0000313" key="9">
    <source>
        <dbReference type="Proteomes" id="UP000305654"/>
    </source>
</evidence>
<dbReference type="Proteomes" id="UP000305654">
    <property type="component" value="Unassembled WGS sequence"/>
</dbReference>
<dbReference type="InterPro" id="IPR004089">
    <property type="entry name" value="MCPsignal_dom"/>
</dbReference>
<keyword evidence="5" id="KW-0812">Transmembrane</keyword>
<dbReference type="CDD" id="cd06225">
    <property type="entry name" value="HAMP"/>
    <property type="match status" value="1"/>
</dbReference>
<evidence type="ECO:0000256" key="4">
    <source>
        <dbReference type="SAM" id="MobiDB-lite"/>
    </source>
</evidence>
<dbReference type="PRINTS" id="PR00260">
    <property type="entry name" value="CHEMTRNSDUCR"/>
</dbReference>
<comment type="similarity">
    <text evidence="2">Belongs to the methyl-accepting chemotaxis (MCP) protein family.</text>
</comment>
<feature type="domain" description="Methyl-accepting transducer" evidence="6">
    <location>
        <begin position="317"/>
        <end position="532"/>
    </location>
</feature>
<dbReference type="Gene3D" id="1.10.287.950">
    <property type="entry name" value="Methyl-accepting chemotaxis protein"/>
    <property type="match status" value="1"/>
</dbReference>
<dbReference type="Pfam" id="PF00015">
    <property type="entry name" value="MCPsignal"/>
    <property type="match status" value="1"/>
</dbReference>
<dbReference type="AlphaFoldDB" id="A0A5R9JB22"/>
<dbReference type="PANTHER" id="PTHR32089:SF112">
    <property type="entry name" value="LYSOZYME-LIKE PROTEIN-RELATED"/>
    <property type="match status" value="1"/>
</dbReference>
<dbReference type="InterPro" id="IPR024478">
    <property type="entry name" value="HlyB_4HB_MCP"/>
</dbReference>
<sequence length="671" mass="69655">MFVMSFVRNLSIGAKIAASFAVILIVVAALCAAALQRLSTLNATVVNLTTSSGPSLNALGAMSVAVATERRIVGRSMLEIGDKAALQRDDAAFAAAVEEFKANDAKYAPLVDPGKEADLHTQVLADLQAYALKVAELHSLLADRNAEAAKRLFFDQMSTIGNGIELNLKADMTYNIATFADDGAAGAAAYATGRDFVAGFGILAALTSILAGFFLVRSIATPIKSMTSAMRKLAVRDMSAEIPARGQTNEVGQMAAAVQVFKENMVETDRLTAEQVVSRAALARRQDAMEQETERFGSAVNAVMQRLSFSSDEMSQAADAMTGAASDVRQEASNTSDGAEKSSHDLNTTAAAVEELTASFGEIARQVSSAAGTSQQAVSRAEASQVTIGDLSAATGRIGQAVGLINSIAGQTNLLALNATIEAARAGDAGKGFAVVASEVKALAAQTAHATAEIGKQVDTVRTATDATVVAVNEICEMIRGMASNTTSMAASIEEQSVTTQEIASSVQAVSTATAQSARAMANVVSVADQAGSASQVVLTGATGIGTETGTLRQEVNRFLNAIKADSSERRQFERFQLRAVTATVMLSGHPSITVPVDNLSEGGAAFQSNLQIKPGTELTIELGRQAGPIPAKIVRGGAAGMYSIEFVKNETTAARIKQVISENIAVKQAA</sequence>
<evidence type="ECO:0000256" key="2">
    <source>
        <dbReference type="ARBA" id="ARBA00029447"/>
    </source>
</evidence>
<dbReference type="PROSITE" id="PS50885">
    <property type="entry name" value="HAMP"/>
    <property type="match status" value="1"/>
</dbReference>